<dbReference type="RefSeq" id="WP_131160206.1">
    <property type="nucleotide sequence ID" value="NZ_BDMD01000048.1"/>
</dbReference>
<dbReference type="Proteomes" id="UP000291213">
    <property type="component" value="Unassembled WGS sequence"/>
</dbReference>
<dbReference type="AlphaFoldDB" id="A0A401H9T1"/>
<evidence type="ECO:0000313" key="8">
    <source>
        <dbReference type="Proteomes" id="UP000291213"/>
    </source>
</evidence>
<evidence type="ECO:0000259" key="6">
    <source>
        <dbReference type="PROSITE" id="PS51332"/>
    </source>
</evidence>
<dbReference type="PANTHER" id="PTHR48101">
    <property type="entry name" value="METHYLMALONYL-COA MUTASE, MITOCHONDRIAL-RELATED"/>
    <property type="match status" value="1"/>
</dbReference>
<dbReference type="GO" id="GO:0031419">
    <property type="term" value="F:cobalamin binding"/>
    <property type="evidence" value="ECO:0007669"/>
    <property type="project" value="UniProtKB-KW"/>
</dbReference>
<organism evidence="7 8">
    <name type="scientific">Aeropyrum pernix</name>
    <dbReference type="NCBI Taxonomy" id="56636"/>
    <lineage>
        <taxon>Archaea</taxon>
        <taxon>Thermoproteota</taxon>
        <taxon>Thermoprotei</taxon>
        <taxon>Desulfurococcales</taxon>
        <taxon>Desulfurococcaceae</taxon>
        <taxon>Aeropyrum</taxon>
    </lineage>
</organism>
<keyword evidence="2" id="KW-0846">Cobalamin</keyword>
<proteinExistence type="predicted"/>
<accession>A0A401H9T1</accession>
<evidence type="ECO:0000256" key="5">
    <source>
        <dbReference type="ARBA" id="ARBA00023285"/>
    </source>
</evidence>
<comment type="caution">
    <text evidence="7">The sequence shown here is derived from an EMBL/GenBank/DDBJ whole genome shotgun (WGS) entry which is preliminary data.</text>
</comment>
<dbReference type="InterPro" id="IPR006159">
    <property type="entry name" value="Acid_CoA_mut_C"/>
</dbReference>
<dbReference type="GO" id="GO:0046872">
    <property type="term" value="F:metal ion binding"/>
    <property type="evidence" value="ECO:0007669"/>
    <property type="project" value="UniProtKB-KW"/>
</dbReference>
<dbReference type="SUPFAM" id="SSF52242">
    <property type="entry name" value="Cobalamin (vitamin B12)-binding domain"/>
    <property type="match status" value="1"/>
</dbReference>
<dbReference type="GO" id="GO:0016853">
    <property type="term" value="F:isomerase activity"/>
    <property type="evidence" value="ECO:0007669"/>
    <property type="project" value="UniProtKB-KW"/>
</dbReference>
<feature type="domain" description="B12-binding" evidence="6">
    <location>
        <begin position="18"/>
        <end position="146"/>
    </location>
</feature>
<keyword evidence="3" id="KW-0479">Metal-binding</keyword>
<dbReference type="Gene3D" id="3.40.50.280">
    <property type="entry name" value="Cobalamin-binding domain"/>
    <property type="match status" value="1"/>
</dbReference>
<evidence type="ECO:0000256" key="1">
    <source>
        <dbReference type="ARBA" id="ARBA00001922"/>
    </source>
</evidence>
<dbReference type="NCBIfam" id="TIGR00640">
    <property type="entry name" value="acid_CoA_mut_C"/>
    <property type="match status" value="1"/>
</dbReference>
<keyword evidence="4" id="KW-0413">Isomerase</keyword>
<dbReference type="OrthoDB" id="9041at2157"/>
<evidence type="ECO:0000313" key="7">
    <source>
        <dbReference type="EMBL" id="GBF09215.1"/>
    </source>
</evidence>
<dbReference type="CDD" id="cd02071">
    <property type="entry name" value="MM_CoA_mut_B12_BD"/>
    <property type="match status" value="1"/>
</dbReference>
<keyword evidence="5" id="KW-0170">Cobalt</keyword>
<name>A0A401H9T1_AERPX</name>
<dbReference type="Pfam" id="PF02310">
    <property type="entry name" value="B12-binding"/>
    <property type="match status" value="1"/>
</dbReference>
<dbReference type="InterPro" id="IPR006158">
    <property type="entry name" value="Cobalamin-bd"/>
</dbReference>
<evidence type="ECO:0000256" key="2">
    <source>
        <dbReference type="ARBA" id="ARBA00022628"/>
    </source>
</evidence>
<dbReference type="InterPro" id="IPR036724">
    <property type="entry name" value="Cobalamin-bd_sf"/>
</dbReference>
<protein>
    <submittedName>
        <fullName evidence="7">Coenzyme B12-dependent mutase</fullName>
    </submittedName>
</protein>
<sequence>MSSLQSTSERVLGTPRRRYKVLVAKMGLDGHDRGAKVVARALRDAGFEVVYTGLRQTPEQVAMAAVQEDVDVIGVSILNGAHLHLMKRLMAKLRELGADDIPVVLGGTIPIPDLEPLRSLGIREIFLPGTSLAEIIEKVRKLAEEKRMREEAEASEQVGQA</sequence>
<reference evidence="7 8" key="1">
    <citation type="submission" date="2017-02" db="EMBL/GenBank/DDBJ databases">
        <title>isolation and characterization of a novel temperate virus Aeropyrum globular virus 1 infecting hyperthermophilic archaeon Aeropyrum.</title>
        <authorList>
            <person name="Yumiya M."/>
            <person name="Yoshida T."/>
            <person name="Sako Y."/>
        </authorList>
    </citation>
    <scope>NUCLEOTIDE SEQUENCE [LARGE SCALE GENOMIC DNA]</scope>
    <source>
        <strain evidence="7 8">YK1-12-2013</strain>
    </source>
</reference>
<dbReference type="PROSITE" id="PS51332">
    <property type="entry name" value="B12_BINDING"/>
    <property type="match status" value="1"/>
</dbReference>
<comment type="cofactor">
    <cofactor evidence="1">
        <name>adenosylcob(III)alamin</name>
        <dbReference type="ChEBI" id="CHEBI:18408"/>
    </cofactor>
</comment>
<dbReference type="PANTHER" id="PTHR48101:SF3">
    <property type="entry name" value="COENZYME B12-DEPENDENT MUTASE"/>
    <property type="match status" value="1"/>
</dbReference>
<dbReference type="EMBL" id="BDMD01000048">
    <property type="protein sequence ID" value="GBF09215.1"/>
    <property type="molecule type" value="Genomic_DNA"/>
</dbReference>
<evidence type="ECO:0000256" key="4">
    <source>
        <dbReference type="ARBA" id="ARBA00023235"/>
    </source>
</evidence>
<evidence type="ECO:0000256" key="3">
    <source>
        <dbReference type="ARBA" id="ARBA00022723"/>
    </source>
</evidence>
<gene>
    <name evidence="7" type="ORF">apy_09400</name>
</gene>